<proteinExistence type="predicted"/>
<evidence type="ECO:0000313" key="5">
    <source>
        <dbReference type="Proteomes" id="UP000789595"/>
    </source>
</evidence>
<dbReference type="InterPro" id="IPR018247">
    <property type="entry name" value="EF_Hand_1_Ca_BS"/>
</dbReference>
<feature type="compositionally biased region" description="Low complexity" evidence="2">
    <location>
        <begin position="343"/>
        <end position="368"/>
    </location>
</feature>
<dbReference type="SUPFAM" id="SSF47473">
    <property type="entry name" value="EF-hand"/>
    <property type="match status" value="1"/>
</dbReference>
<dbReference type="PROSITE" id="PS50222">
    <property type="entry name" value="EF_HAND_2"/>
    <property type="match status" value="2"/>
</dbReference>
<dbReference type="AlphaFoldDB" id="A0A8J2SI59"/>
<organism evidence="4 5">
    <name type="scientific">Pelagomonas calceolata</name>
    <dbReference type="NCBI Taxonomy" id="35677"/>
    <lineage>
        <taxon>Eukaryota</taxon>
        <taxon>Sar</taxon>
        <taxon>Stramenopiles</taxon>
        <taxon>Ochrophyta</taxon>
        <taxon>Pelagophyceae</taxon>
        <taxon>Pelagomonadales</taxon>
        <taxon>Pelagomonadaceae</taxon>
        <taxon>Pelagomonas</taxon>
    </lineage>
</organism>
<gene>
    <name evidence="4" type="ORF">PECAL_4P02980</name>
</gene>
<dbReference type="EMBL" id="CAKKNE010000004">
    <property type="protein sequence ID" value="CAH0373123.1"/>
    <property type="molecule type" value="Genomic_DNA"/>
</dbReference>
<dbReference type="InterPro" id="IPR002048">
    <property type="entry name" value="EF_hand_dom"/>
</dbReference>
<sequence>MPQPDPKALHAALQKYAEASIQKETACLTQELGLQYQVLHLGNRVQDRLIRRSRKAVRMMDNGKSIDDLPDGGWEPPVDTTLRKSSRMRRSQRIPGVTLDDGSSFRENMKRLEKGWRGSPGCKAQNLLTFSLSANKLVNRDRIMYCGGDATIPGLVGTPASQEHQNDRKAKVAGGRDFSLTEFIHCVRTGKGGMGMLNAGLPNGQKLSDLSDKKLAKIFQEIDEDQSNSLSFDEFIHAVEVWEIGRTAARDRRRKAREEVCWRGGISKQKFVQRVRDAGRIGGFGQVLARGRKLRDHSTRELRALFDVIDDDGNGSLTAKEFIDGLEALDDERPASPKKRPGALAAAVASAPAAATASTAASSTAATA</sequence>
<dbReference type="InterPro" id="IPR011992">
    <property type="entry name" value="EF-hand-dom_pair"/>
</dbReference>
<dbReference type="GO" id="GO:0005509">
    <property type="term" value="F:calcium ion binding"/>
    <property type="evidence" value="ECO:0007669"/>
    <property type="project" value="InterPro"/>
</dbReference>
<dbReference type="PROSITE" id="PS00018">
    <property type="entry name" value="EF_HAND_1"/>
    <property type="match status" value="2"/>
</dbReference>
<name>A0A8J2SI59_9STRA</name>
<keyword evidence="5" id="KW-1185">Reference proteome</keyword>
<dbReference type="Pfam" id="PF13833">
    <property type="entry name" value="EF-hand_8"/>
    <property type="match status" value="1"/>
</dbReference>
<accession>A0A8J2SI59</accession>
<evidence type="ECO:0000259" key="3">
    <source>
        <dbReference type="PROSITE" id="PS50222"/>
    </source>
</evidence>
<dbReference type="Pfam" id="PF13405">
    <property type="entry name" value="EF-hand_6"/>
    <property type="match status" value="1"/>
</dbReference>
<protein>
    <recommendedName>
        <fullName evidence="3">EF-hand domain-containing protein</fullName>
    </recommendedName>
</protein>
<comment type="caution">
    <text evidence="4">The sequence shown here is derived from an EMBL/GenBank/DDBJ whole genome shotgun (WGS) entry which is preliminary data.</text>
</comment>
<feature type="region of interest" description="Disordered" evidence="2">
    <location>
        <begin position="329"/>
        <end position="368"/>
    </location>
</feature>
<dbReference type="OrthoDB" id="10632753at2759"/>
<evidence type="ECO:0000313" key="4">
    <source>
        <dbReference type="EMBL" id="CAH0373123.1"/>
    </source>
</evidence>
<dbReference type="Proteomes" id="UP000789595">
    <property type="component" value="Unassembled WGS sequence"/>
</dbReference>
<keyword evidence="1" id="KW-0106">Calcium</keyword>
<evidence type="ECO:0000256" key="2">
    <source>
        <dbReference type="SAM" id="MobiDB-lite"/>
    </source>
</evidence>
<evidence type="ECO:0000256" key="1">
    <source>
        <dbReference type="ARBA" id="ARBA00022837"/>
    </source>
</evidence>
<dbReference type="Gene3D" id="1.10.238.10">
    <property type="entry name" value="EF-hand"/>
    <property type="match status" value="2"/>
</dbReference>
<feature type="domain" description="EF-hand" evidence="3">
    <location>
        <begin position="210"/>
        <end position="245"/>
    </location>
</feature>
<dbReference type="SMART" id="SM00054">
    <property type="entry name" value="EFh"/>
    <property type="match status" value="2"/>
</dbReference>
<reference evidence="4" key="1">
    <citation type="submission" date="2021-11" db="EMBL/GenBank/DDBJ databases">
        <authorList>
            <consortium name="Genoscope - CEA"/>
            <person name="William W."/>
        </authorList>
    </citation>
    <scope>NUCLEOTIDE SEQUENCE</scope>
</reference>
<feature type="domain" description="EF-hand" evidence="3">
    <location>
        <begin position="297"/>
        <end position="332"/>
    </location>
</feature>